<proteinExistence type="predicted"/>
<organism evidence="1 2">
    <name type="scientific">Kocuria rosea subsp. polaris</name>
    <dbReference type="NCBI Taxonomy" id="136273"/>
    <lineage>
        <taxon>Bacteria</taxon>
        <taxon>Bacillati</taxon>
        <taxon>Actinomycetota</taxon>
        <taxon>Actinomycetes</taxon>
        <taxon>Micrococcales</taxon>
        <taxon>Micrococcaceae</taxon>
        <taxon>Kocuria</taxon>
    </lineage>
</organism>
<gene>
    <name evidence="1" type="ORF">AVL61_05020</name>
</gene>
<name>A0A0W8I7X4_KOCRO</name>
<dbReference type="EMBL" id="LQBK01000033">
    <property type="protein sequence ID" value="KUG55497.1"/>
    <property type="molecule type" value="Genomic_DNA"/>
</dbReference>
<protein>
    <submittedName>
        <fullName evidence="1">Uncharacterized protein</fullName>
    </submittedName>
</protein>
<evidence type="ECO:0000313" key="1">
    <source>
        <dbReference type="EMBL" id="KUG55497.1"/>
    </source>
</evidence>
<accession>A0A0W8I7X4</accession>
<dbReference type="AlphaFoldDB" id="A0A0W8I7X4"/>
<reference evidence="2" key="1">
    <citation type="submission" date="2015-12" db="EMBL/GenBank/DDBJ databases">
        <authorList>
            <person name="Nair G.R."/>
            <person name="Kaur G."/>
            <person name="Mayilraj S."/>
        </authorList>
    </citation>
    <scope>NUCLEOTIDE SEQUENCE [LARGE SCALE GENOMIC DNA]</scope>
    <source>
        <strain evidence="2">CD08_4</strain>
    </source>
</reference>
<evidence type="ECO:0000313" key="2">
    <source>
        <dbReference type="Proteomes" id="UP000053512"/>
    </source>
</evidence>
<sequence>MTFPTPVLAAHLADKWVEVSREVPGSSSELATGVRLFLRHLGQRLHQAECLAGFGLYDIRRRHLDSWEQELRDRRQRSHTDTPYRYAVHFFALLDRIECDVPGLLHPEVVRRIEQGTRLTHLRNPGLPAYGSREVRRMRFRAHHVIYQAIQNESPQGADRQTLVALSLLLSLATGEPIEVLRQLTIGKVLATASSGHDEATRDMTHSQRLSYLAQQDAVDAYALTYTKERAGGETHGNVYTRRDRDAHRALTALLRLTATIRSRADTDTLWICIRADGTVQEPPWSQTVWSLRRWTKDHGIGVAEPVIWNRFRKVVVAEEALEQGGSYLRRTVRHSPDVFIRHYTTSAVLRKKAGRLLMDAISEYFTTAVAGPLVVTPEAQNLLAAGQQTSTLPGDLGAKLLNGDLDGPHTACRDPLDSPYQEAGEICRLSTTGTCFGCPNALITQDHLPAALLIAEIADPARSADPRAWLERWKHIHEVLTQIVLPAFSADAIEAARTKVGTVPLNIGTANDMRGPGDE</sequence>
<dbReference type="Proteomes" id="UP000053512">
    <property type="component" value="Unassembled WGS sequence"/>
</dbReference>
<comment type="caution">
    <text evidence="1">The sequence shown here is derived from an EMBL/GenBank/DDBJ whole genome shotgun (WGS) entry which is preliminary data.</text>
</comment>